<name>A0A915JWI4_ROMCU</name>
<sequence>MEIASEDDQYWIILSFPAPDLVNLTIKGTVEYLQLLLTYAGNAAIKERHNNEEWLYDNMRSLRMHMMGID</sequence>
<organism evidence="1 2">
    <name type="scientific">Romanomermis culicivorax</name>
    <name type="common">Nematode worm</name>
    <dbReference type="NCBI Taxonomy" id="13658"/>
    <lineage>
        <taxon>Eukaryota</taxon>
        <taxon>Metazoa</taxon>
        <taxon>Ecdysozoa</taxon>
        <taxon>Nematoda</taxon>
        <taxon>Enoplea</taxon>
        <taxon>Dorylaimia</taxon>
        <taxon>Mermithida</taxon>
        <taxon>Mermithoidea</taxon>
        <taxon>Mermithidae</taxon>
        <taxon>Romanomermis</taxon>
    </lineage>
</organism>
<dbReference type="AlphaFoldDB" id="A0A915JWI4"/>
<evidence type="ECO:0000313" key="2">
    <source>
        <dbReference type="WBParaSite" id="nRc.2.0.1.t30389-RA"/>
    </source>
</evidence>
<evidence type="ECO:0000313" key="1">
    <source>
        <dbReference type="Proteomes" id="UP000887565"/>
    </source>
</evidence>
<proteinExistence type="predicted"/>
<accession>A0A915JWI4</accession>
<reference evidence="2" key="1">
    <citation type="submission" date="2022-11" db="UniProtKB">
        <authorList>
            <consortium name="WormBaseParasite"/>
        </authorList>
    </citation>
    <scope>IDENTIFICATION</scope>
</reference>
<protein>
    <submittedName>
        <fullName evidence="2">Uncharacterized protein</fullName>
    </submittedName>
</protein>
<dbReference type="Proteomes" id="UP000887565">
    <property type="component" value="Unplaced"/>
</dbReference>
<keyword evidence="1" id="KW-1185">Reference proteome</keyword>
<dbReference type="WBParaSite" id="nRc.2.0.1.t30389-RA">
    <property type="protein sequence ID" value="nRc.2.0.1.t30389-RA"/>
    <property type="gene ID" value="nRc.2.0.1.g30389"/>
</dbReference>